<protein>
    <submittedName>
        <fullName evidence="3">Uncharacterized protein</fullName>
    </submittedName>
</protein>
<proteinExistence type="predicted"/>
<dbReference type="AlphaFoldDB" id="A0A1C7D9K6"/>
<dbReference type="STRING" id="645517.A6F65_01876"/>
<gene>
    <name evidence="3" type="ORF">A6F65_01876</name>
</gene>
<feature type="chain" id="PRO_5008884474" evidence="2">
    <location>
        <begin position="20"/>
        <end position="89"/>
    </location>
</feature>
<dbReference type="KEGG" id="anh:A6F65_01876"/>
<evidence type="ECO:0000313" key="3">
    <source>
        <dbReference type="EMBL" id="ANU08170.1"/>
    </source>
</evidence>
<feature type="region of interest" description="Disordered" evidence="1">
    <location>
        <begin position="65"/>
        <end position="89"/>
    </location>
</feature>
<sequence length="89" mass="9440">MLRQLLTLLALFTGLAATGDVAHARMASVENVAQSVLVDEVSTVHTQGIVALAQMPDARIAAVRPQAPRHAEPPRVSAPVLVPVDRARE</sequence>
<reference evidence="3 4" key="1">
    <citation type="submission" date="2016-07" db="EMBL/GenBank/DDBJ databases">
        <title>Complete genome sequence of Altererythrobacter namhicola JCM 16345T, containing esterase-encoding genes.</title>
        <authorList>
            <person name="Cheng H."/>
            <person name="Wu Y.-H."/>
            <person name="Jian S.-L."/>
            <person name="Huo Y.-Y."/>
            <person name="Wang C.-S."/>
            <person name="Xu X.-W."/>
        </authorList>
    </citation>
    <scope>NUCLEOTIDE SEQUENCE [LARGE SCALE GENOMIC DNA]</scope>
    <source>
        <strain evidence="3 4">JCM 16345</strain>
    </source>
</reference>
<keyword evidence="2" id="KW-0732">Signal</keyword>
<feature type="signal peptide" evidence="2">
    <location>
        <begin position="1"/>
        <end position="19"/>
    </location>
</feature>
<evidence type="ECO:0000256" key="2">
    <source>
        <dbReference type="SAM" id="SignalP"/>
    </source>
</evidence>
<name>A0A1C7D9K6_9SPHN</name>
<dbReference type="EMBL" id="CP016545">
    <property type="protein sequence ID" value="ANU08170.1"/>
    <property type="molecule type" value="Genomic_DNA"/>
</dbReference>
<organism evidence="3 4">
    <name type="scientific">Paraurantiacibacter namhicola</name>
    <dbReference type="NCBI Taxonomy" id="645517"/>
    <lineage>
        <taxon>Bacteria</taxon>
        <taxon>Pseudomonadati</taxon>
        <taxon>Pseudomonadota</taxon>
        <taxon>Alphaproteobacteria</taxon>
        <taxon>Sphingomonadales</taxon>
        <taxon>Erythrobacteraceae</taxon>
        <taxon>Paraurantiacibacter</taxon>
    </lineage>
</organism>
<dbReference type="RefSeq" id="WP_067788052.1">
    <property type="nucleotide sequence ID" value="NZ_CP016545.1"/>
</dbReference>
<dbReference type="Proteomes" id="UP000092698">
    <property type="component" value="Chromosome"/>
</dbReference>
<evidence type="ECO:0000313" key="4">
    <source>
        <dbReference type="Proteomes" id="UP000092698"/>
    </source>
</evidence>
<accession>A0A1C7D9K6</accession>
<keyword evidence="4" id="KW-1185">Reference proteome</keyword>
<evidence type="ECO:0000256" key="1">
    <source>
        <dbReference type="SAM" id="MobiDB-lite"/>
    </source>
</evidence>